<dbReference type="Proteomes" id="UP000664835">
    <property type="component" value="Unassembled WGS sequence"/>
</dbReference>
<dbReference type="PRINTS" id="PR00038">
    <property type="entry name" value="HTHLUXR"/>
</dbReference>
<name>A0ABS3Q7X7_9GAMM</name>
<organism evidence="3 4">
    <name type="scientific">Thiomicrorhabdus marina</name>
    <dbReference type="NCBI Taxonomy" id="2818442"/>
    <lineage>
        <taxon>Bacteria</taxon>
        <taxon>Pseudomonadati</taxon>
        <taxon>Pseudomonadota</taxon>
        <taxon>Gammaproteobacteria</taxon>
        <taxon>Thiotrichales</taxon>
        <taxon>Piscirickettsiaceae</taxon>
        <taxon>Thiomicrorhabdus</taxon>
    </lineage>
</organism>
<sequence>MQLITEKAFTTTLWESTFPKITVHLVENLPTSTQHPILDSTSGEVIWVLCGVEHWQNLIQQAIHSGAKVIALTRFAQIDEFKEAFAYGASGYLDALSTSETLQLALKTVQGGGVWLPSPIVNQLITTSANLIPQHQEPDLSELTPKEKEVAKTVATGESNREIALKLNISERTVKSHLTQIYNKLNLRDRMHLMLYIKGKS</sequence>
<dbReference type="SMART" id="SM00421">
    <property type="entry name" value="HTH_LUXR"/>
    <property type="match status" value="1"/>
</dbReference>
<reference evidence="3 4" key="1">
    <citation type="submission" date="2021-03" db="EMBL/GenBank/DDBJ databases">
        <title>Thiomicrorhabdus sp.nov.,novel sulfur-oxidizing bacteria isolated from coastal sediment.</title>
        <authorList>
            <person name="Liu X."/>
        </authorList>
    </citation>
    <scope>NUCLEOTIDE SEQUENCE [LARGE SCALE GENOMIC DNA]</scope>
    <source>
        <strain evidence="3 4">6S2-11</strain>
    </source>
</reference>
<protein>
    <submittedName>
        <fullName evidence="3">Response regulator transcription factor</fullName>
    </submittedName>
</protein>
<dbReference type="InterPro" id="IPR039420">
    <property type="entry name" value="WalR-like"/>
</dbReference>
<dbReference type="PROSITE" id="PS50043">
    <property type="entry name" value="HTH_LUXR_2"/>
    <property type="match status" value="1"/>
</dbReference>
<dbReference type="InterPro" id="IPR000792">
    <property type="entry name" value="Tscrpt_reg_LuxR_C"/>
</dbReference>
<dbReference type="PANTHER" id="PTHR43214:SF43">
    <property type="entry name" value="TWO-COMPONENT RESPONSE REGULATOR"/>
    <property type="match status" value="1"/>
</dbReference>
<dbReference type="InterPro" id="IPR016032">
    <property type="entry name" value="Sig_transdc_resp-reg_C-effctor"/>
</dbReference>
<dbReference type="CDD" id="cd06170">
    <property type="entry name" value="LuxR_C_like"/>
    <property type="match status" value="1"/>
</dbReference>
<dbReference type="PANTHER" id="PTHR43214">
    <property type="entry name" value="TWO-COMPONENT RESPONSE REGULATOR"/>
    <property type="match status" value="1"/>
</dbReference>
<dbReference type="RefSeq" id="WP_208150848.1">
    <property type="nucleotide sequence ID" value="NZ_JAGETV010000031.1"/>
</dbReference>
<evidence type="ECO:0000313" key="4">
    <source>
        <dbReference type="Proteomes" id="UP000664835"/>
    </source>
</evidence>
<dbReference type="Gene3D" id="3.40.50.2300">
    <property type="match status" value="1"/>
</dbReference>
<comment type="caution">
    <text evidence="3">The sequence shown here is derived from an EMBL/GenBank/DDBJ whole genome shotgun (WGS) entry which is preliminary data.</text>
</comment>
<accession>A0ABS3Q7X7</accession>
<evidence type="ECO:0000259" key="2">
    <source>
        <dbReference type="PROSITE" id="PS50043"/>
    </source>
</evidence>
<dbReference type="EMBL" id="JAGETV010000031">
    <property type="protein sequence ID" value="MBO1928233.1"/>
    <property type="molecule type" value="Genomic_DNA"/>
</dbReference>
<gene>
    <name evidence="3" type="ORF">J3998_11685</name>
</gene>
<keyword evidence="4" id="KW-1185">Reference proteome</keyword>
<proteinExistence type="predicted"/>
<evidence type="ECO:0000256" key="1">
    <source>
        <dbReference type="ARBA" id="ARBA00023125"/>
    </source>
</evidence>
<dbReference type="Pfam" id="PF00196">
    <property type="entry name" value="GerE"/>
    <property type="match status" value="1"/>
</dbReference>
<keyword evidence="1" id="KW-0238">DNA-binding</keyword>
<evidence type="ECO:0000313" key="3">
    <source>
        <dbReference type="EMBL" id="MBO1928233.1"/>
    </source>
</evidence>
<feature type="domain" description="HTH luxR-type" evidence="2">
    <location>
        <begin position="136"/>
        <end position="201"/>
    </location>
</feature>
<dbReference type="SUPFAM" id="SSF46894">
    <property type="entry name" value="C-terminal effector domain of the bipartite response regulators"/>
    <property type="match status" value="1"/>
</dbReference>